<dbReference type="Pfam" id="PF04185">
    <property type="entry name" value="Phosphoesterase"/>
    <property type="match status" value="1"/>
</dbReference>
<evidence type="ECO:0000313" key="3">
    <source>
        <dbReference type="Proteomes" id="UP000615755"/>
    </source>
</evidence>
<dbReference type="PANTHER" id="PTHR31956:SF1">
    <property type="entry name" value="NON-SPECIFIC PHOSPHOLIPASE C1"/>
    <property type="match status" value="1"/>
</dbReference>
<name>A0ABR9EH84_9GAMM</name>
<protein>
    <submittedName>
        <fullName evidence="2">Phospholipase C</fullName>
    </submittedName>
</protein>
<accession>A0ABR9EH84</accession>
<organism evidence="2 3">
    <name type="scientific">Pseudoalteromonas aurantia 208</name>
    <dbReference type="NCBI Taxonomy" id="1314867"/>
    <lineage>
        <taxon>Bacteria</taxon>
        <taxon>Pseudomonadati</taxon>
        <taxon>Pseudomonadota</taxon>
        <taxon>Gammaproteobacteria</taxon>
        <taxon>Alteromonadales</taxon>
        <taxon>Pseudoalteromonadaceae</taxon>
        <taxon>Pseudoalteromonas</taxon>
    </lineage>
</organism>
<evidence type="ECO:0000256" key="1">
    <source>
        <dbReference type="ARBA" id="ARBA00022801"/>
    </source>
</evidence>
<gene>
    <name evidence="2" type="primary">plcC</name>
    <name evidence="2" type="ORF">PAUR_b0354</name>
</gene>
<dbReference type="PANTHER" id="PTHR31956">
    <property type="entry name" value="NON-SPECIFIC PHOSPHOLIPASE C4-RELATED"/>
    <property type="match status" value="1"/>
</dbReference>
<comment type="caution">
    <text evidence="2">The sequence shown here is derived from an EMBL/GenBank/DDBJ whole genome shotgun (WGS) entry which is preliminary data.</text>
</comment>
<keyword evidence="3" id="KW-1185">Reference proteome</keyword>
<dbReference type="EMBL" id="AQGV01000015">
    <property type="protein sequence ID" value="MBE0370347.1"/>
    <property type="molecule type" value="Genomic_DNA"/>
</dbReference>
<dbReference type="Gene3D" id="3.40.720.10">
    <property type="entry name" value="Alkaline Phosphatase, subunit A"/>
    <property type="match status" value="2"/>
</dbReference>
<dbReference type="InterPro" id="IPR017850">
    <property type="entry name" value="Alkaline_phosphatase_core_sf"/>
</dbReference>
<proteinExistence type="predicted"/>
<dbReference type="InterPro" id="IPR007312">
    <property type="entry name" value="Phosphoesterase"/>
</dbReference>
<keyword evidence="1" id="KW-0378">Hydrolase</keyword>
<dbReference type="Proteomes" id="UP000615755">
    <property type="component" value="Unassembled WGS sequence"/>
</dbReference>
<dbReference type="SUPFAM" id="SSF53649">
    <property type="entry name" value="Alkaline phosphatase-like"/>
    <property type="match status" value="1"/>
</dbReference>
<evidence type="ECO:0000313" key="2">
    <source>
        <dbReference type="EMBL" id="MBE0370347.1"/>
    </source>
</evidence>
<reference evidence="2 3" key="1">
    <citation type="submission" date="2015-03" db="EMBL/GenBank/DDBJ databases">
        <title>Genome sequence of Pseudoalteromonas aurantia.</title>
        <authorList>
            <person name="Xie B.-B."/>
            <person name="Rong J.-C."/>
            <person name="Qin Q.-L."/>
            <person name="Zhang Y.-Z."/>
        </authorList>
    </citation>
    <scope>NUCLEOTIDE SEQUENCE [LARGE SCALE GENOMIC DNA]</scope>
    <source>
        <strain evidence="2 3">208</strain>
    </source>
</reference>
<sequence length="495" mass="55635">MGGNMNNIKHVVYLMLENRSFDNVLGWLYDDNHPPKVTIPAQEKPTYDGLKPTYFNLDQQGNKHYVIKGTNNNMHVPSCDPHEEYSHVNKQLFGHQKNPNKLTQATMSGFYQDFSYFSNPAEEFSGVVTDEIMMSYTPKELPVLNGLAKNFAVSDRYFSSVPTQTNCNRAFAACGNSLGLNNGKLEAWVNNRNTSLLGAGHPEGQQFNQKTFWNVLSEHGKNTPADWIIYNSSGSKVKDLLGVEGYSYTRDLMEQLQDKSFDPHFSTMDSFFKKAADGQLPSVSFLEPEWGGGFSQLLEGQGNDYHPPTNLAPGEAFVKQIYDALTANPQAWEKTLFIINFDEHGGTYDHVPPPWNAAPPWQDDDTTQPELYEHDFKFDRFGVRVPLILVSPWVPESCVFRSASEVPFDHTSVIATILKMMGIPKSQWGLGSRTANAPTFEHVFSSNALRKDIPTIDVNPFAHTNEAILNNTAKNDIQTRRDHFVEGKQGKPASH</sequence>